<evidence type="ECO:0000256" key="3">
    <source>
        <dbReference type="ARBA" id="ARBA00022679"/>
    </source>
</evidence>
<reference evidence="6" key="1">
    <citation type="submission" date="2019-03" db="EMBL/GenBank/DDBJ databases">
        <title>Single cell metagenomics reveals metabolic interactions within the superorganism composed of flagellate Streblomastix strix and complex community of Bacteroidetes bacteria on its surface.</title>
        <authorList>
            <person name="Treitli S.C."/>
            <person name="Kolisko M."/>
            <person name="Husnik F."/>
            <person name="Keeling P."/>
            <person name="Hampl V."/>
        </authorList>
    </citation>
    <scope>NUCLEOTIDE SEQUENCE</scope>
    <source>
        <strain evidence="6">STM</strain>
    </source>
</reference>
<feature type="domain" description="NACHT-associated inactive Restriction Endonuclease 1 sensor" evidence="5">
    <location>
        <begin position="364"/>
        <end position="457"/>
    </location>
</feature>
<dbReference type="Pfam" id="PF22722">
    <property type="entry name" value="NA-iREase1"/>
    <property type="match status" value="1"/>
</dbReference>
<dbReference type="Pfam" id="PF01555">
    <property type="entry name" value="N6_N4_Mtase"/>
    <property type="match status" value="1"/>
</dbReference>
<dbReference type="SUPFAM" id="SSF53335">
    <property type="entry name" value="S-adenosyl-L-methionine-dependent methyltransferases"/>
    <property type="match status" value="1"/>
</dbReference>
<evidence type="ECO:0000259" key="5">
    <source>
        <dbReference type="Pfam" id="PF22722"/>
    </source>
</evidence>
<comment type="similarity">
    <text evidence="1">Belongs to the N(4)/N(6)-methyltransferase family.</text>
</comment>
<evidence type="ECO:0000256" key="1">
    <source>
        <dbReference type="ARBA" id="ARBA00006594"/>
    </source>
</evidence>
<dbReference type="InterPro" id="IPR002941">
    <property type="entry name" value="DNA_methylase_N4/N6"/>
</dbReference>
<dbReference type="EMBL" id="SNRY01002375">
    <property type="protein sequence ID" value="KAA6325375.1"/>
    <property type="molecule type" value="Genomic_DNA"/>
</dbReference>
<dbReference type="Gene3D" id="3.40.50.150">
    <property type="entry name" value="Vaccinia Virus protein VP39"/>
    <property type="match status" value="1"/>
</dbReference>
<dbReference type="GO" id="GO:0008170">
    <property type="term" value="F:N-methyltransferase activity"/>
    <property type="evidence" value="ECO:0007669"/>
    <property type="project" value="InterPro"/>
</dbReference>
<evidence type="ECO:0000256" key="2">
    <source>
        <dbReference type="ARBA" id="ARBA00022603"/>
    </source>
</evidence>
<gene>
    <name evidence="6" type="ORF">EZS27_025405</name>
</gene>
<dbReference type="InterPro" id="IPR002052">
    <property type="entry name" value="DNA_methylase_N6_adenine_CS"/>
</dbReference>
<dbReference type="GO" id="GO:0032259">
    <property type="term" value="P:methylation"/>
    <property type="evidence" value="ECO:0007669"/>
    <property type="project" value="UniProtKB-KW"/>
</dbReference>
<evidence type="ECO:0000313" key="6">
    <source>
        <dbReference type="EMBL" id="KAA6325375.1"/>
    </source>
</evidence>
<dbReference type="InterPro" id="IPR029063">
    <property type="entry name" value="SAM-dependent_MTases_sf"/>
</dbReference>
<proteinExistence type="inferred from homology"/>
<dbReference type="EC" id="2.1.1.72" evidence="6"/>
<comment type="caution">
    <text evidence="6">The sequence shown here is derived from an EMBL/GenBank/DDBJ whole genome shotgun (WGS) entry which is preliminary data.</text>
</comment>
<feature type="domain" description="DNA methylase N-4/N-6" evidence="4">
    <location>
        <begin position="23"/>
        <end position="311"/>
    </location>
</feature>
<accession>A0A5J4QVL9</accession>
<dbReference type="PROSITE" id="PS00092">
    <property type="entry name" value="N6_MTASE"/>
    <property type="match status" value="1"/>
</dbReference>
<organism evidence="6">
    <name type="scientific">termite gut metagenome</name>
    <dbReference type="NCBI Taxonomy" id="433724"/>
    <lineage>
        <taxon>unclassified sequences</taxon>
        <taxon>metagenomes</taxon>
        <taxon>organismal metagenomes</taxon>
    </lineage>
</organism>
<keyword evidence="3 6" id="KW-0808">Transferase</keyword>
<dbReference type="GO" id="GO:0009007">
    <property type="term" value="F:site-specific DNA-methyltransferase (adenine-specific) activity"/>
    <property type="evidence" value="ECO:0007669"/>
    <property type="project" value="UniProtKB-EC"/>
</dbReference>
<sequence length="502" mass="57538">MSNQIYYGNNLDVLQKYIKDESVDLCYIDPPYNSQKDYNQIYNNIDGEDKAQVLAFTDTWKWNEIVERYFDEITDLTFSKGKYPLKTQYLLLGLSNVLGKGGLLAYLVHITQRIVEIHRVLKPTGSFYLHCDKTACHYIKLILDSVFVSQGGDFKNEIIWHYTGNSVPEKCFPRKHDTIFLYTKQNISTIHFEDILVPYSPETEKRYNHTDSDGRRYKISALRNGKQDIIYRKEGKYPDDTWDIPIARGKESLGYPTQKPEKLMERIIKASSNEGDTVLDAYCGCGTTIAVAHRLSRNWIGIDITYQSISLILKRLTDAYGKKVMDSITLNGIPRDLESATALALKKDDPTRKEFEKWAVLTYSNNKARPNEKKGSDGGIDGIGFIYDNLHTNQYKKMLISVKSGKPTVSHIRDLLGTVEREKDAVVGVYITLQKPTQPMIEEAAKAGRWRSELFNMEIPRIEIVTVEEILQGKKIHYLVNKEVVKKASRQAEKDTQTSIDI</sequence>
<dbReference type="PRINTS" id="PR00508">
    <property type="entry name" value="S21N4MTFRASE"/>
</dbReference>
<dbReference type="AlphaFoldDB" id="A0A5J4QVL9"/>
<evidence type="ECO:0000259" key="4">
    <source>
        <dbReference type="Pfam" id="PF01555"/>
    </source>
</evidence>
<dbReference type="InterPro" id="IPR001091">
    <property type="entry name" value="RM_Methyltransferase"/>
</dbReference>
<keyword evidence="2 6" id="KW-0489">Methyltransferase</keyword>
<name>A0A5J4QVL9_9ZZZZ</name>
<protein>
    <submittedName>
        <fullName evidence="6">DNA adenine methyltransferase YhdJ</fullName>
        <ecNumber evidence="6">2.1.1.72</ecNumber>
    </submittedName>
</protein>
<dbReference type="InterPro" id="IPR054557">
    <property type="entry name" value="NA-iREase1_dom"/>
</dbReference>
<dbReference type="GO" id="GO:0003677">
    <property type="term" value="F:DNA binding"/>
    <property type="evidence" value="ECO:0007669"/>
    <property type="project" value="InterPro"/>
</dbReference>